<proteinExistence type="inferred from homology"/>
<comment type="subcellular location">
    <subcellularLocation>
        <location evidence="1">Cell membrane</location>
        <topology evidence="1">Multi-pass membrane protein</topology>
    </subcellularLocation>
    <subcellularLocation>
        <location evidence="7">Membrane</location>
        <topology evidence="7">Multi-pass membrane protein</topology>
    </subcellularLocation>
</comment>
<keyword evidence="5 7" id="KW-1133">Transmembrane helix</keyword>
<evidence type="ECO:0000256" key="5">
    <source>
        <dbReference type="ARBA" id="ARBA00022989"/>
    </source>
</evidence>
<evidence type="ECO:0000256" key="7">
    <source>
        <dbReference type="RuleBase" id="RU910716"/>
    </source>
</evidence>
<dbReference type="InterPro" id="IPR018629">
    <property type="entry name" value="XK-rel"/>
</dbReference>
<name>A0A6P4Z9A8_BRABE</name>
<evidence type="ECO:0000256" key="6">
    <source>
        <dbReference type="ARBA" id="ARBA00023136"/>
    </source>
</evidence>
<evidence type="ECO:0000313" key="8">
    <source>
        <dbReference type="Proteomes" id="UP000515135"/>
    </source>
</evidence>
<dbReference type="GO" id="GO:0005886">
    <property type="term" value="C:plasma membrane"/>
    <property type="evidence" value="ECO:0007669"/>
    <property type="project" value="UniProtKB-SubCell"/>
</dbReference>
<dbReference type="OrthoDB" id="6348184at2759"/>
<feature type="transmembrane region" description="Helical" evidence="7">
    <location>
        <begin position="275"/>
        <end position="295"/>
    </location>
</feature>
<keyword evidence="3" id="KW-1003">Cell membrane</keyword>
<evidence type="ECO:0000256" key="3">
    <source>
        <dbReference type="ARBA" id="ARBA00022475"/>
    </source>
</evidence>
<protein>
    <recommendedName>
        <fullName evidence="7">XK-related protein</fullName>
    </recommendedName>
</protein>
<dbReference type="Pfam" id="PF09815">
    <property type="entry name" value="XK-related"/>
    <property type="match status" value="1"/>
</dbReference>
<dbReference type="PANTHER" id="PTHR16024:SF28">
    <property type="entry name" value="XK-RELATED PROTEIN"/>
    <property type="match status" value="1"/>
</dbReference>
<feature type="transmembrane region" description="Helical" evidence="7">
    <location>
        <begin position="333"/>
        <end position="353"/>
    </location>
</feature>
<dbReference type="RefSeq" id="XP_019626256.1">
    <property type="nucleotide sequence ID" value="XM_019770697.1"/>
</dbReference>
<keyword evidence="8" id="KW-1185">Reference proteome</keyword>
<dbReference type="PANTHER" id="PTHR16024">
    <property type="entry name" value="XK-RELATED PROTEIN"/>
    <property type="match status" value="1"/>
</dbReference>
<feature type="transmembrane region" description="Helical" evidence="7">
    <location>
        <begin position="307"/>
        <end position="327"/>
    </location>
</feature>
<keyword evidence="6 7" id="KW-0472">Membrane</keyword>
<evidence type="ECO:0000256" key="1">
    <source>
        <dbReference type="ARBA" id="ARBA00004651"/>
    </source>
</evidence>
<organism evidence="8 9">
    <name type="scientific">Branchiostoma belcheri</name>
    <name type="common">Amphioxus</name>
    <dbReference type="NCBI Taxonomy" id="7741"/>
    <lineage>
        <taxon>Eukaryota</taxon>
        <taxon>Metazoa</taxon>
        <taxon>Chordata</taxon>
        <taxon>Cephalochordata</taxon>
        <taxon>Leptocardii</taxon>
        <taxon>Amphioxiformes</taxon>
        <taxon>Branchiostomatidae</taxon>
        <taxon>Branchiostoma</taxon>
    </lineage>
</organism>
<dbReference type="AlphaFoldDB" id="A0A6P4Z9A8"/>
<feature type="transmembrane region" description="Helical" evidence="7">
    <location>
        <begin position="21"/>
        <end position="39"/>
    </location>
</feature>
<dbReference type="KEGG" id="bbel:109471412"/>
<dbReference type="Proteomes" id="UP000515135">
    <property type="component" value="Unplaced"/>
</dbReference>
<evidence type="ECO:0000256" key="4">
    <source>
        <dbReference type="ARBA" id="ARBA00022692"/>
    </source>
</evidence>
<accession>A0A6P4Z9A8</accession>
<feature type="transmembrane region" description="Helical" evidence="7">
    <location>
        <begin position="228"/>
        <end position="247"/>
    </location>
</feature>
<sequence length="382" mass="43625">MCTNSESRYGCWLVFTNVLKLVIYVADVVSDIVLAAKYFNNGDTYWGGFTLAFALVPQFFMNMTMWYQEGRNPRTFILYFLQVGVVLRYLQVVVGVCCRCYNPSDIRKDKEKAETSQKPVSRTVLHVLPLVHLISTLLESVPQICLQLYVVIVTGELERMEIDPLKYVSVVISLVAAVKTVWDWEMHFFDVNPNPPRRWCLLYGPLFAVWKVVELCSRVVAFCVFSSLYSYGGFVVVGVHWLVMAITENVLCSYFRDGDPWIGFYDDIYYDSGTFMQVCFNLLTVSPVDVFAWATFGSRSFSKIQPIVNGVLTFAGNYVMVLVWYFLKDASAWYDLYALIPVLVGTATSLLILKPLYLWCYARGPCNAVPSPEPKLQMYFIG</sequence>
<evidence type="ECO:0000313" key="9">
    <source>
        <dbReference type="RefSeq" id="XP_019626256.1"/>
    </source>
</evidence>
<feature type="transmembrane region" description="Helical" evidence="7">
    <location>
        <begin position="45"/>
        <end position="64"/>
    </location>
</feature>
<dbReference type="GeneID" id="109471412"/>
<keyword evidence="4 7" id="KW-0812">Transmembrane</keyword>
<evidence type="ECO:0000256" key="2">
    <source>
        <dbReference type="ARBA" id="ARBA00008789"/>
    </source>
</evidence>
<reference evidence="9" key="1">
    <citation type="submission" date="2025-08" db="UniProtKB">
        <authorList>
            <consortium name="RefSeq"/>
        </authorList>
    </citation>
    <scope>IDENTIFICATION</scope>
    <source>
        <tissue evidence="9">Gonad</tissue>
    </source>
</reference>
<dbReference type="InterPro" id="IPR050895">
    <property type="entry name" value="XK-related_scramblase"/>
</dbReference>
<gene>
    <name evidence="9" type="primary">LOC109471412</name>
</gene>
<comment type="similarity">
    <text evidence="2 7">Belongs to the XK family.</text>
</comment>